<dbReference type="EC" id="2.5.1.90" evidence="8"/>
<evidence type="ECO:0000256" key="9">
    <source>
        <dbReference type="ARBA" id="ARBA00072473"/>
    </source>
</evidence>
<dbReference type="FunFam" id="1.10.600.10:FF:000002">
    <property type="entry name" value="Octaprenyl diphosphate synthase"/>
    <property type="match status" value="1"/>
</dbReference>
<dbReference type="GO" id="GO:0106350">
    <property type="term" value="F:all-trans-octaprenyl-diphosphate synthase activity"/>
    <property type="evidence" value="ECO:0007669"/>
    <property type="project" value="UniProtKB-EC"/>
</dbReference>
<dbReference type="GO" id="GO:0008299">
    <property type="term" value="P:isoprenoid biosynthetic process"/>
    <property type="evidence" value="ECO:0007669"/>
    <property type="project" value="InterPro"/>
</dbReference>
<gene>
    <name evidence="13" type="ORF">KU39_428</name>
</gene>
<comment type="function">
    <text evidence="7">Supplies octaprenyl diphosphate, the precursor for the side chain of the isoprenoid quinones ubiquinone and menaquinone.</text>
</comment>
<evidence type="ECO:0000256" key="12">
    <source>
        <dbReference type="RuleBase" id="RU004466"/>
    </source>
</evidence>
<evidence type="ECO:0000256" key="4">
    <source>
        <dbReference type="ARBA" id="ARBA00022723"/>
    </source>
</evidence>
<dbReference type="InterPro" id="IPR033749">
    <property type="entry name" value="Polyprenyl_synt_CS"/>
</dbReference>
<dbReference type="AlphaFoldDB" id="A0A1L6TGT9"/>
<dbReference type="Pfam" id="PF00348">
    <property type="entry name" value="polyprenyl_synt"/>
    <property type="match status" value="1"/>
</dbReference>
<evidence type="ECO:0000256" key="5">
    <source>
        <dbReference type="ARBA" id="ARBA00022842"/>
    </source>
</evidence>
<evidence type="ECO:0000313" key="13">
    <source>
        <dbReference type="EMBL" id="ALB21612.1"/>
    </source>
</evidence>
<dbReference type="RefSeq" id="WP_017378356.1">
    <property type="nucleotide sequence ID" value="NZ_CP012508.1"/>
</dbReference>
<evidence type="ECO:0000256" key="6">
    <source>
        <dbReference type="ARBA" id="ARBA00051506"/>
    </source>
</evidence>
<keyword evidence="4" id="KW-0479">Metal-binding</keyword>
<dbReference type="GO" id="GO:0046872">
    <property type="term" value="F:metal ion binding"/>
    <property type="evidence" value="ECO:0007669"/>
    <property type="project" value="UniProtKB-KW"/>
</dbReference>
<evidence type="ECO:0000256" key="1">
    <source>
        <dbReference type="ARBA" id="ARBA00001946"/>
    </source>
</evidence>
<dbReference type="InterPro" id="IPR008949">
    <property type="entry name" value="Isoprenoid_synthase_dom_sf"/>
</dbReference>
<dbReference type="InterPro" id="IPR000092">
    <property type="entry name" value="Polyprenyl_synt"/>
</dbReference>
<dbReference type="PANTHER" id="PTHR12001">
    <property type="entry name" value="GERANYLGERANYL PYROPHOSPHATE SYNTHASE"/>
    <property type="match status" value="1"/>
</dbReference>
<evidence type="ECO:0000256" key="10">
    <source>
        <dbReference type="ARBA" id="ARBA00079637"/>
    </source>
</evidence>
<dbReference type="OrthoDB" id="9805316at2"/>
<evidence type="ECO:0000256" key="3">
    <source>
        <dbReference type="ARBA" id="ARBA00022679"/>
    </source>
</evidence>
<keyword evidence="3 12" id="KW-0808">Transferase</keyword>
<comment type="catalytic activity">
    <reaction evidence="6">
        <text>5 isopentenyl diphosphate + (2E,6E)-farnesyl diphosphate = all-trans-octaprenyl diphosphate + 5 diphosphate</text>
        <dbReference type="Rhea" id="RHEA:27798"/>
        <dbReference type="ChEBI" id="CHEBI:33019"/>
        <dbReference type="ChEBI" id="CHEBI:57711"/>
        <dbReference type="ChEBI" id="CHEBI:128769"/>
        <dbReference type="ChEBI" id="CHEBI:175763"/>
        <dbReference type="EC" id="2.5.1.90"/>
    </reaction>
</comment>
<sequence length="324" mass="35539">MSITLKEVKQIVKEDLTATDRLIMESLSSDVALVNQIGHYITTNAGKRLRPLLVLLAAKAVNYTGTHHIKLAAVIEFIHNATLLHDDVVDESDLRRGNKTANLVWGNAASILVGDFLYSRAFQLMTEVSIMQVMQVLANATNQIAEGEVLQLMHCNNPETSEQDYYQVIERKTATLFAAACKLGAIINHQDSKIENALGHYGLHLGNAFQIIDDVLDYSADSNTMGKNLGDDLAEGKPTLPLIYALANSTGNTKQQIHQAITTGGLEHLEQILQTIQNTGALDYARDQAYQQASLAIHALKPLPPSTYKEALIQIAELSLQRNS</sequence>
<dbReference type="Gene3D" id="1.10.600.10">
    <property type="entry name" value="Farnesyl Diphosphate Synthase"/>
    <property type="match status" value="1"/>
</dbReference>
<proteinExistence type="inferred from homology"/>
<comment type="cofactor">
    <cofactor evidence="1">
        <name>Mg(2+)</name>
        <dbReference type="ChEBI" id="CHEBI:18420"/>
    </cofactor>
</comment>
<dbReference type="PROSITE" id="PS00723">
    <property type="entry name" value="POLYPRENYL_SYNTHASE_1"/>
    <property type="match status" value="1"/>
</dbReference>
<evidence type="ECO:0000313" key="14">
    <source>
        <dbReference type="Proteomes" id="UP000029558"/>
    </source>
</evidence>
<evidence type="ECO:0000256" key="11">
    <source>
        <dbReference type="ARBA" id="ARBA00083124"/>
    </source>
</evidence>
<dbReference type="SFLD" id="SFLDS00005">
    <property type="entry name" value="Isoprenoid_Synthase_Type_I"/>
    <property type="match status" value="1"/>
</dbReference>
<dbReference type="PANTHER" id="PTHR12001:SF69">
    <property type="entry name" value="ALL TRANS-POLYPRENYL-DIPHOSPHATE SYNTHASE PDSS1"/>
    <property type="match status" value="1"/>
</dbReference>
<evidence type="ECO:0000256" key="7">
    <source>
        <dbReference type="ARBA" id="ARBA00055029"/>
    </source>
</evidence>
<dbReference type="Proteomes" id="UP000029558">
    <property type="component" value="Chromosome"/>
</dbReference>
<protein>
    <recommendedName>
        <fullName evidence="9">Octaprenyl diphosphate synthase</fullName>
        <ecNumber evidence="8">2.5.1.90</ecNumber>
    </recommendedName>
    <alternativeName>
        <fullName evidence="11">All-trans-octaprenyl-diphosphate synthase</fullName>
    </alternativeName>
    <alternativeName>
        <fullName evidence="10">Octaprenyl pyrophosphate synthase</fullName>
    </alternativeName>
</protein>
<dbReference type="SUPFAM" id="SSF48576">
    <property type="entry name" value="Terpenoid synthases"/>
    <property type="match status" value="1"/>
</dbReference>
<keyword evidence="5" id="KW-0460">Magnesium</keyword>
<accession>A0A1L6TGT9</accession>
<evidence type="ECO:0000256" key="2">
    <source>
        <dbReference type="ARBA" id="ARBA00006706"/>
    </source>
</evidence>
<organism evidence="13 14">
    <name type="scientific">Piscirickettsia salmonis</name>
    <dbReference type="NCBI Taxonomy" id="1238"/>
    <lineage>
        <taxon>Bacteria</taxon>
        <taxon>Pseudomonadati</taxon>
        <taxon>Pseudomonadota</taxon>
        <taxon>Gammaproteobacteria</taxon>
        <taxon>Thiotrichales</taxon>
        <taxon>Piscirickettsiaceae</taxon>
        <taxon>Piscirickettsia</taxon>
    </lineage>
</organism>
<name>A0A1L6TGT9_PISSA</name>
<reference evidence="13 14" key="1">
    <citation type="journal article" date="2014" name="Genome Announc.">
        <title>Comparative Genome Analysis of Two Isolates of the Fish Pathogen Piscirickettsia salmonis from Different Hosts Reveals Major Differences in Virulence-Associated Secretion Systems.</title>
        <authorList>
            <person name="Bohle H."/>
            <person name="Henriquez P."/>
            <person name="Grothusen H."/>
            <person name="Navas E."/>
            <person name="Sandoval A."/>
            <person name="Bustamante F."/>
            <person name="Bustos P."/>
            <person name="Mancilla M."/>
        </authorList>
    </citation>
    <scope>NUCLEOTIDE SEQUENCE [LARGE SCALE GENOMIC DNA]</scope>
    <source>
        <strain evidence="14">B1-32597</strain>
    </source>
</reference>
<dbReference type="PROSITE" id="PS00444">
    <property type="entry name" value="POLYPRENYL_SYNTHASE_2"/>
    <property type="match status" value="1"/>
</dbReference>
<dbReference type="EMBL" id="CP012508">
    <property type="protein sequence ID" value="ALB21612.1"/>
    <property type="molecule type" value="Genomic_DNA"/>
</dbReference>
<comment type="similarity">
    <text evidence="2 12">Belongs to the FPP/GGPP synthase family.</text>
</comment>
<evidence type="ECO:0000256" key="8">
    <source>
        <dbReference type="ARBA" id="ARBA00066511"/>
    </source>
</evidence>
<dbReference type="CDD" id="cd00685">
    <property type="entry name" value="Trans_IPPS_HT"/>
    <property type="match status" value="1"/>
</dbReference>